<feature type="transmembrane region" description="Helical" evidence="1">
    <location>
        <begin position="51"/>
        <end position="75"/>
    </location>
</feature>
<accession>U4LT08</accession>
<keyword evidence="3" id="KW-1185">Reference proteome</keyword>
<keyword evidence="1" id="KW-1133">Transmembrane helix</keyword>
<sequence length="93" mass="10623">MFISLCSSYTKYPKTHVMEANPDIAGIGVRIKLYLHLEHFIWYTMDEKAKVWGYGQISAIILSGPPAMVLLRIFAGSLKEFDLQKNGLWTTKE</sequence>
<reference evidence="2 3" key="1">
    <citation type="journal article" date="2013" name="PLoS Genet.">
        <title>The genome and development-dependent transcriptomes of Pyronema confluens: a window into fungal evolution.</title>
        <authorList>
            <person name="Traeger S."/>
            <person name="Altegoer F."/>
            <person name="Freitag M."/>
            <person name="Gabaldon T."/>
            <person name="Kempken F."/>
            <person name="Kumar A."/>
            <person name="Marcet-Houben M."/>
            <person name="Poggeler S."/>
            <person name="Stajich J.E."/>
            <person name="Nowrousian M."/>
        </authorList>
    </citation>
    <scope>NUCLEOTIDE SEQUENCE [LARGE SCALE GENOMIC DNA]</scope>
    <source>
        <strain evidence="3">CBS 100304</strain>
        <tissue evidence="2">Vegetative mycelium</tissue>
    </source>
</reference>
<dbReference type="OrthoDB" id="5427664at2759"/>
<dbReference type="EMBL" id="HF935890">
    <property type="protein sequence ID" value="CCX32555.1"/>
    <property type="molecule type" value="Genomic_DNA"/>
</dbReference>
<name>U4LT08_PYROM</name>
<evidence type="ECO:0000313" key="2">
    <source>
        <dbReference type="EMBL" id="CCX32555.1"/>
    </source>
</evidence>
<gene>
    <name evidence="2" type="ORF">PCON_13395</name>
</gene>
<organism evidence="2 3">
    <name type="scientific">Pyronema omphalodes (strain CBS 100304)</name>
    <name type="common">Pyronema confluens</name>
    <dbReference type="NCBI Taxonomy" id="1076935"/>
    <lineage>
        <taxon>Eukaryota</taxon>
        <taxon>Fungi</taxon>
        <taxon>Dikarya</taxon>
        <taxon>Ascomycota</taxon>
        <taxon>Pezizomycotina</taxon>
        <taxon>Pezizomycetes</taxon>
        <taxon>Pezizales</taxon>
        <taxon>Pyronemataceae</taxon>
        <taxon>Pyronema</taxon>
    </lineage>
</organism>
<dbReference type="AlphaFoldDB" id="U4LT08"/>
<proteinExistence type="predicted"/>
<evidence type="ECO:0000256" key="1">
    <source>
        <dbReference type="SAM" id="Phobius"/>
    </source>
</evidence>
<keyword evidence="1" id="KW-0812">Transmembrane</keyword>
<evidence type="ECO:0000313" key="3">
    <source>
        <dbReference type="Proteomes" id="UP000018144"/>
    </source>
</evidence>
<protein>
    <submittedName>
        <fullName evidence="2">Uncharacterized protein</fullName>
    </submittedName>
</protein>
<dbReference type="Proteomes" id="UP000018144">
    <property type="component" value="Unassembled WGS sequence"/>
</dbReference>
<keyword evidence="1" id="KW-0472">Membrane</keyword>